<keyword evidence="4" id="KW-0813">Transport</keyword>
<evidence type="ECO:0000259" key="12">
    <source>
        <dbReference type="PROSITE" id="PS50857"/>
    </source>
</evidence>
<dbReference type="PROSITE" id="PS00078">
    <property type="entry name" value="COX2"/>
    <property type="match status" value="1"/>
</dbReference>
<sequence>MDNEKLIHAIERYERSWLLFALVMIVVFLIFIGYTLTGFAFYVPSAAERIDPTTVRNEGSLFANPRVEKTGDNVYTAYVLAQAFTFLPNEIRVPKGAKVVFYVTSPDVQHGFHIRGTNVNVQVIPGEVGKVEHTFNEAGEYLVICNEYCGLGHQDMIGKIIVEDK</sequence>
<dbReference type="GO" id="GO:0004129">
    <property type="term" value="F:cytochrome-c oxidase activity"/>
    <property type="evidence" value="ECO:0007669"/>
    <property type="project" value="UniProtKB-EC"/>
</dbReference>
<dbReference type="PANTHER" id="PTHR42838:SF2">
    <property type="entry name" value="NITROUS-OXIDE REDUCTASE"/>
    <property type="match status" value="1"/>
</dbReference>
<name>A0A511RGL0_9DEIN</name>
<keyword evidence="10 11" id="KW-0472">Membrane</keyword>
<dbReference type="InterPro" id="IPR015209">
    <property type="entry name" value="Cyt_c_oxidase_su2a_TM_dom"/>
</dbReference>
<dbReference type="InterPro" id="IPR002429">
    <property type="entry name" value="CcO_II-like_C"/>
</dbReference>
<dbReference type="SUPFAM" id="SSF81464">
    <property type="entry name" value="Cytochrome c oxidase subunit II-like, transmembrane region"/>
    <property type="match status" value="1"/>
</dbReference>
<evidence type="ECO:0000256" key="6">
    <source>
        <dbReference type="ARBA" id="ARBA00022723"/>
    </source>
</evidence>
<dbReference type="InterPro" id="IPR008972">
    <property type="entry name" value="Cupredoxin"/>
</dbReference>
<evidence type="ECO:0000256" key="2">
    <source>
        <dbReference type="ARBA" id="ARBA00004370"/>
    </source>
</evidence>
<evidence type="ECO:0000256" key="7">
    <source>
        <dbReference type="ARBA" id="ARBA00022967"/>
    </source>
</evidence>
<evidence type="ECO:0000256" key="9">
    <source>
        <dbReference type="ARBA" id="ARBA00023008"/>
    </source>
</evidence>
<organism evidence="13 14">
    <name type="scientific">Oceanithermus desulfurans NBRC 100063</name>
    <dbReference type="NCBI Taxonomy" id="1227550"/>
    <lineage>
        <taxon>Bacteria</taxon>
        <taxon>Thermotogati</taxon>
        <taxon>Deinococcota</taxon>
        <taxon>Deinococci</taxon>
        <taxon>Thermales</taxon>
        <taxon>Thermaceae</taxon>
        <taxon>Oceanithermus</taxon>
    </lineage>
</organism>
<evidence type="ECO:0000256" key="3">
    <source>
        <dbReference type="ARBA" id="ARBA00012949"/>
    </source>
</evidence>
<keyword evidence="6" id="KW-0479">Metal-binding</keyword>
<evidence type="ECO:0000256" key="8">
    <source>
        <dbReference type="ARBA" id="ARBA00022982"/>
    </source>
</evidence>
<dbReference type="InterPro" id="IPR034214">
    <property type="entry name" value="Ba3_CcO_II_C"/>
</dbReference>
<keyword evidence="9" id="KW-0186">Copper</keyword>
<dbReference type="Pfam" id="PF00116">
    <property type="entry name" value="COX2"/>
    <property type="match status" value="1"/>
</dbReference>
<dbReference type="RefSeq" id="WP_147144944.1">
    <property type="nucleotide sequence ID" value="NZ_BJXN01000001.1"/>
</dbReference>
<dbReference type="AlphaFoldDB" id="A0A511RGL0"/>
<evidence type="ECO:0000256" key="10">
    <source>
        <dbReference type="ARBA" id="ARBA00023136"/>
    </source>
</evidence>
<dbReference type="CDD" id="cd13913">
    <property type="entry name" value="ba3_CcO_II_C"/>
    <property type="match status" value="1"/>
</dbReference>
<dbReference type="Gene3D" id="2.60.40.420">
    <property type="entry name" value="Cupredoxins - blue copper proteins"/>
    <property type="match status" value="1"/>
</dbReference>
<comment type="subcellular location">
    <subcellularLocation>
        <location evidence="1">Cell envelope</location>
    </subcellularLocation>
    <subcellularLocation>
        <location evidence="2">Membrane</location>
    </subcellularLocation>
</comment>
<evidence type="ECO:0000256" key="11">
    <source>
        <dbReference type="SAM" id="Phobius"/>
    </source>
</evidence>
<feature type="transmembrane region" description="Helical" evidence="11">
    <location>
        <begin position="17"/>
        <end position="43"/>
    </location>
</feature>
<dbReference type="InterPro" id="IPR001505">
    <property type="entry name" value="Copper_CuA"/>
</dbReference>
<dbReference type="Gene3D" id="1.20.1070.10">
    <property type="entry name" value="Rhodopsin 7-helix transmembrane proteins"/>
    <property type="match status" value="1"/>
</dbReference>
<evidence type="ECO:0000313" key="13">
    <source>
        <dbReference type="EMBL" id="GEM88791.1"/>
    </source>
</evidence>
<dbReference type="GO" id="GO:0016020">
    <property type="term" value="C:membrane"/>
    <property type="evidence" value="ECO:0007669"/>
    <property type="project" value="UniProtKB-SubCell"/>
</dbReference>
<reference evidence="13 14" key="1">
    <citation type="submission" date="2019-07" db="EMBL/GenBank/DDBJ databases">
        <title>Whole genome shotgun sequence of Oceanithermus desulfurans NBRC 100063.</title>
        <authorList>
            <person name="Hosoyama A."/>
            <person name="Uohara A."/>
            <person name="Ohji S."/>
            <person name="Ichikawa N."/>
        </authorList>
    </citation>
    <scope>NUCLEOTIDE SEQUENCE [LARGE SCALE GENOMIC DNA]</scope>
    <source>
        <strain evidence="13 14">NBRC 100063</strain>
    </source>
</reference>
<dbReference type="GO" id="GO:0005507">
    <property type="term" value="F:copper ion binding"/>
    <property type="evidence" value="ECO:0007669"/>
    <property type="project" value="InterPro"/>
</dbReference>
<gene>
    <name evidence="13" type="primary">cbaB</name>
    <name evidence="13" type="ORF">ODE01S_02250</name>
</gene>
<dbReference type="OrthoDB" id="9773456at2"/>
<dbReference type="InterPro" id="IPR051403">
    <property type="entry name" value="NosZ/Cyto_c_oxidase_sub2"/>
</dbReference>
<dbReference type="PROSITE" id="PS50857">
    <property type="entry name" value="COX2_CUA"/>
    <property type="match status" value="1"/>
</dbReference>
<keyword evidence="8" id="KW-0249">Electron transport</keyword>
<evidence type="ECO:0000256" key="4">
    <source>
        <dbReference type="ARBA" id="ARBA00022448"/>
    </source>
</evidence>
<accession>A0A511RGL0</accession>
<dbReference type="SUPFAM" id="SSF49503">
    <property type="entry name" value="Cupredoxins"/>
    <property type="match status" value="1"/>
</dbReference>
<dbReference type="Proteomes" id="UP000321827">
    <property type="component" value="Unassembled WGS sequence"/>
</dbReference>
<evidence type="ECO:0000256" key="1">
    <source>
        <dbReference type="ARBA" id="ARBA00004196"/>
    </source>
</evidence>
<comment type="caution">
    <text evidence="13">The sequence shown here is derived from an EMBL/GenBank/DDBJ whole genome shotgun (WGS) entry which is preliminary data.</text>
</comment>
<dbReference type="GO" id="GO:0030313">
    <property type="term" value="C:cell envelope"/>
    <property type="evidence" value="ECO:0007669"/>
    <property type="project" value="UniProtKB-SubCell"/>
</dbReference>
<evidence type="ECO:0000313" key="14">
    <source>
        <dbReference type="Proteomes" id="UP000321827"/>
    </source>
</evidence>
<proteinExistence type="predicted"/>
<protein>
    <recommendedName>
        <fullName evidence="3">cytochrome-c oxidase</fullName>
        <ecNumber evidence="3">7.1.1.9</ecNumber>
    </recommendedName>
</protein>
<dbReference type="InterPro" id="IPR036257">
    <property type="entry name" value="Cyt_c_oxidase_su2_TM_sf"/>
</dbReference>
<feature type="domain" description="Cytochrome oxidase subunit II copper A binding" evidence="12">
    <location>
        <begin position="62"/>
        <end position="165"/>
    </location>
</feature>
<keyword evidence="5 11" id="KW-0812">Transmembrane</keyword>
<dbReference type="PANTHER" id="PTHR42838">
    <property type="entry name" value="CYTOCHROME C OXIDASE SUBUNIT II"/>
    <property type="match status" value="1"/>
</dbReference>
<dbReference type="EMBL" id="BJXN01000001">
    <property type="protein sequence ID" value="GEM88791.1"/>
    <property type="molecule type" value="Genomic_DNA"/>
</dbReference>
<evidence type="ECO:0000256" key="5">
    <source>
        <dbReference type="ARBA" id="ARBA00022692"/>
    </source>
</evidence>
<dbReference type="Pfam" id="PF09125">
    <property type="entry name" value="COX2-transmemb"/>
    <property type="match status" value="1"/>
</dbReference>
<keyword evidence="7" id="KW-1278">Translocase</keyword>
<keyword evidence="11" id="KW-1133">Transmembrane helix</keyword>
<dbReference type="EC" id="7.1.1.9" evidence="3"/>